<dbReference type="InterPro" id="IPR029071">
    <property type="entry name" value="Ubiquitin-like_domsf"/>
</dbReference>
<reference evidence="10 11" key="1">
    <citation type="submission" date="2023-03" db="EMBL/GenBank/DDBJ databases">
        <title>Mating type loci evolution in Malassezia.</title>
        <authorList>
            <person name="Coelho M.A."/>
        </authorList>
    </citation>
    <scope>NUCLEOTIDE SEQUENCE [LARGE SCALE GENOMIC DNA]</scope>
    <source>
        <strain evidence="10 11">CBS 9725</strain>
    </source>
</reference>
<keyword evidence="7" id="KW-0449">Lipoprotein</keyword>
<organism evidence="10 11">
    <name type="scientific">Malassezia yamatoensis</name>
    <dbReference type="NCBI Taxonomy" id="253288"/>
    <lineage>
        <taxon>Eukaryota</taxon>
        <taxon>Fungi</taxon>
        <taxon>Dikarya</taxon>
        <taxon>Basidiomycota</taxon>
        <taxon>Ustilaginomycotina</taxon>
        <taxon>Malasseziomycetes</taxon>
        <taxon>Malasseziales</taxon>
        <taxon>Malasseziaceae</taxon>
        <taxon>Malassezia</taxon>
    </lineage>
</organism>
<sequence>MPEKAIFIFVGDILPATAAPMSEIYEEYKDTDGFLYVSPPQPIPIQRRRRSPDMDGRPYNPSTSPSTSPVNENELPILSGSSLSPTGRRRAEGRAMNSSPQLNSAYNVSRSLQKRSSQSFSTNTPSSPPSGNWIQHTDRFWPEGGQFRASSSARNSSALAESSLDSSHSDRLLSPVSSTLAPDSVNSVWIDPPADSASGRCASPTHSDGSSDSSSEGSSGGDRLSHGLSRLSSLSLCTSPPPSGDVAFSSALSPGKTVSEMSSSPRDIGRENCTMHFSTPDSPPKVRSNIALPPRSGYSLSDDSDSVRSENDGSNGSGLSSSGSETEAEVGGTYDDEDDEEDKNSRLTQWQLARKPSPVLPAEPRFDEDPLKRSSIEDEDTSNDADAEDEIARDIRSNHEKTPFATRDLDGSDDMFMNEFVQEPILDPLVSETSSSYPETESLEEGLNCLERIFLFAKSDMAYHRVLVSRCLTEWIREVDLTDAVEYVIPLLNELATDEIEVSAVFAPELGRLMWFFFRNCPLSEQSSDDSSKMDSIEEVIPRPKLAVGIFTPMLCTLLLNPNSAVSGATQASIVEYFLRSKQYEEVVDKGKVSNRGPESPIDPEDVRSADLVVHGTAREGKMVPLAPYDFPYEAREAILNELFDNVAIAISRFDNGDDSSTEKTSGLSESNGSRPLPSEMMLSRSFEHGQYDEESALGRMMSVNLLAAITVEGGFSLEQLALRVVPEITNWPLDPAFFVRKEVAAAIGIIGKALASQQEKQESPGFHYSESGAPQRLLAAINRVLLDHVWQVRQAACYSLPGVFALQPTGADRRRDLVIVMRALNQDVSPNVQLAAFEMIGEVIYLFHNDPEGVPVDLLRIFLGQPNESSGDIVNATHFSDLLSNPDKSLIVAFNFPAVILTVGASHWPDFRDLYLQLSTHASESVRNSLCASLHEVARLIGPQAASQDLVSVAEHFLHDSCPEVTGTLLEHFHEFLLVLPVDAAKTQLRQLPNLWLSQFANDWRLRESLAKHIPSLAPSLLLADEDGCLVTLLLLALNDSVNALREEGVRSVPVAYATFRAQDDAIADGFLSMLCDLVEASAYRQRVTFLHLVRALIIHGISRERFEALILHHLLRLAHDPVIDVQIALAQTAREIWHSTELYPDTSERPLALMQLIVMLRKHPSKGVCRPVAGLLSDVVHASIQASLPPSPARPPRHLQLGPARPLLDTTTMLWNASEVQNPSLSVDQNADTSQAMEQDP</sequence>
<keyword evidence="5" id="KW-0072">Autophagy</keyword>
<gene>
    <name evidence="10" type="ORF">MYAM1_001433</name>
</gene>
<dbReference type="GO" id="GO:0000421">
    <property type="term" value="C:autophagosome membrane"/>
    <property type="evidence" value="ECO:0007669"/>
    <property type="project" value="UniProtKB-SubCell"/>
</dbReference>
<feature type="compositionally biased region" description="Low complexity" evidence="9">
    <location>
        <begin position="226"/>
        <end position="238"/>
    </location>
</feature>
<feature type="compositionally biased region" description="Basic and acidic residues" evidence="9">
    <location>
        <begin position="364"/>
        <end position="376"/>
    </location>
</feature>
<evidence type="ECO:0000313" key="10">
    <source>
        <dbReference type="EMBL" id="WFC98701.1"/>
    </source>
</evidence>
<dbReference type="GO" id="GO:0019888">
    <property type="term" value="F:protein phosphatase regulator activity"/>
    <property type="evidence" value="ECO:0007669"/>
    <property type="project" value="TreeGrafter"/>
</dbReference>
<feature type="region of interest" description="Disordered" evidence="9">
    <location>
        <begin position="1223"/>
        <end position="1243"/>
    </location>
</feature>
<feature type="compositionally biased region" description="Basic and acidic residues" evidence="9">
    <location>
        <begin position="390"/>
        <end position="409"/>
    </location>
</feature>
<evidence type="ECO:0000256" key="1">
    <source>
        <dbReference type="ARBA" id="ARBA00004512"/>
    </source>
</evidence>
<dbReference type="GO" id="GO:0006914">
    <property type="term" value="P:autophagy"/>
    <property type="evidence" value="ECO:0007669"/>
    <property type="project" value="UniProtKB-KW"/>
</dbReference>
<feature type="region of interest" description="Disordered" evidence="9">
    <location>
        <begin position="655"/>
        <end position="680"/>
    </location>
</feature>
<evidence type="ECO:0000256" key="9">
    <source>
        <dbReference type="SAM" id="MobiDB-lite"/>
    </source>
</evidence>
<evidence type="ECO:0000256" key="7">
    <source>
        <dbReference type="ARBA" id="ARBA00023288"/>
    </source>
</evidence>
<protein>
    <recommendedName>
        <fullName evidence="3">Autophagy-related protein 8</fullName>
    </recommendedName>
</protein>
<dbReference type="SUPFAM" id="SSF54236">
    <property type="entry name" value="Ubiquitin-like"/>
    <property type="match status" value="1"/>
</dbReference>
<feature type="compositionally biased region" description="Acidic residues" evidence="9">
    <location>
        <begin position="377"/>
        <end position="389"/>
    </location>
</feature>
<evidence type="ECO:0000256" key="2">
    <source>
        <dbReference type="ARBA" id="ARBA00007293"/>
    </source>
</evidence>
<evidence type="ECO:0000256" key="4">
    <source>
        <dbReference type="ARBA" id="ARBA00022737"/>
    </source>
</evidence>
<evidence type="ECO:0000256" key="5">
    <source>
        <dbReference type="ARBA" id="ARBA00023006"/>
    </source>
</evidence>
<feature type="compositionally biased region" description="Low complexity" evidence="9">
    <location>
        <begin position="312"/>
        <end position="325"/>
    </location>
</feature>
<keyword evidence="6" id="KW-0472">Membrane</keyword>
<dbReference type="InterPro" id="IPR004241">
    <property type="entry name" value="Atg8-like"/>
</dbReference>
<comment type="similarity">
    <text evidence="2">Belongs to the ATG8 family.</text>
</comment>
<dbReference type="InterPro" id="IPR051023">
    <property type="entry name" value="PP2A_Regulatory_Subunit_A"/>
</dbReference>
<accession>A0AAJ5YRV1</accession>
<dbReference type="Proteomes" id="UP001219567">
    <property type="component" value="Chromosome 1"/>
</dbReference>
<dbReference type="Pfam" id="PF02991">
    <property type="entry name" value="ATG8"/>
    <property type="match status" value="1"/>
</dbReference>
<feature type="compositionally biased region" description="Low complexity" evidence="9">
    <location>
        <begin position="207"/>
        <end position="217"/>
    </location>
</feature>
<keyword evidence="4" id="KW-0677">Repeat</keyword>
<dbReference type="PANTHER" id="PTHR10648">
    <property type="entry name" value="SERINE/THREONINE-PROTEIN PHOSPHATASE PP2A 65 KDA REGULATORY SUBUNIT"/>
    <property type="match status" value="1"/>
</dbReference>
<proteinExistence type="inferred from homology"/>
<evidence type="ECO:0000256" key="8">
    <source>
        <dbReference type="ARBA" id="ARBA00023329"/>
    </source>
</evidence>
<dbReference type="Gene3D" id="1.25.10.10">
    <property type="entry name" value="Leucine-rich Repeat Variant"/>
    <property type="match status" value="1"/>
</dbReference>
<keyword evidence="11" id="KW-1185">Reference proteome</keyword>
<feature type="compositionally biased region" description="Polar residues" evidence="9">
    <location>
        <begin position="175"/>
        <end position="187"/>
    </location>
</feature>
<keyword evidence="8" id="KW-0968">Cytoplasmic vesicle</keyword>
<dbReference type="AlphaFoldDB" id="A0AAJ5YRV1"/>
<dbReference type="InterPro" id="IPR016024">
    <property type="entry name" value="ARM-type_fold"/>
</dbReference>
<evidence type="ECO:0000256" key="6">
    <source>
        <dbReference type="ARBA" id="ARBA00023136"/>
    </source>
</evidence>
<feature type="compositionally biased region" description="Low complexity" evidence="9">
    <location>
        <begin position="116"/>
        <end position="125"/>
    </location>
</feature>
<name>A0AAJ5YRV1_9BASI</name>
<feature type="compositionally biased region" description="Polar residues" evidence="9">
    <location>
        <begin position="663"/>
        <end position="674"/>
    </location>
</feature>
<dbReference type="GO" id="GO:0031410">
    <property type="term" value="C:cytoplasmic vesicle"/>
    <property type="evidence" value="ECO:0007669"/>
    <property type="project" value="UniProtKB-KW"/>
</dbReference>
<evidence type="ECO:0000313" key="11">
    <source>
        <dbReference type="Proteomes" id="UP001219567"/>
    </source>
</evidence>
<feature type="compositionally biased region" description="Polar residues" evidence="9">
    <location>
        <begin position="96"/>
        <end position="115"/>
    </location>
</feature>
<dbReference type="EMBL" id="CP119943">
    <property type="protein sequence ID" value="WFC98701.1"/>
    <property type="molecule type" value="Genomic_DNA"/>
</dbReference>
<feature type="compositionally biased region" description="Low complexity" evidence="9">
    <location>
        <begin position="149"/>
        <end position="166"/>
    </location>
</feature>
<evidence type="ECO:0000256" key="3">
    <source>
        <dbReference type="ARBA" id="ARBA00018072"/>
    </source>
</evidence>
<dbReference type="Gene3D" id="3.10.20.90">
    <property type="entry name" value="Phosphatidylinositol 3-kinase Catalytic Subunit, Chain A, domain 1"/>
    <property type="match status" value="1"/>
</dbReference>
<comment type="subcellular location">
    <subcellularLocation>
        <location evidence="1">Cytoplasmic vesicle</location>
        <location evidence="1">Autophagosome membrane</location>
        <topology evidence="1">Lipid-anchor</topology>
    </subcellularLocation>
</comment>
<dbReference type="PANTHER" id="PTHR10648:SF1">
    <property type="entry name" value="SERINE_THREONINE-PROTEIN PHOSPHATASE 4 REGULATORY SUBUNIT 1"/>
    <property type="match status" value="1"/>
</dbReference>
<dbReference type="SUPFAM" id="SSF48371">
    <property type="entry name" value="ARM repeat"/>
    <property type="match status" value="1"/>
</dbReference>
<feature type="region of interest" description="Disordered" evidence="9">
    <location>
        <begin position="33"/>
        <end position="409"/>
    </location>
</feature>
<dbReference type="InterPro" id="IPR011989">
    <property type="entry name" value="ARM-like"/>
</dbReference>